<proteinExistence type="predicted"/>
<dbReference type="InParanoid" id="A0A7I4DXW8"/>
<dbReference type="FunCoup" id="A0A7I4DXW8">
    <property type="interactions" value="1380"/>
</dbReference>
<reference evidence="1" key="3">
    <citation type="submission" date="2020-12" db="UniProtKB">
        <authorList>
            <consortium name="EnsemblPlants"/>
        </authorList>
    </citation>
    <scope>IDENTIFICATION</scope>
</reference>
<accession>A0A7I4DXW8</accession>
<dbReference type="EMBL" id="ABEU02000006">
    <property type="status" value="NOT_ANNOTATED_CDS"/>
    <property type="molecule type" value="Genomic_DNA"/>
</dbReference>
<dbReference type="Proteomes" id="UP000006727">
    <property type="component" value="Chromosome 6"/>
</dbReference>
<sequence>MVPGAPLQLPCTLLHCSRLDLLRVAMLSLKCPRWLSISCEIGKGIVYEDVLPVLPHSVAWPILKKTRSAVDLLPRFVGGVASENVNVMWKGACFYQNEAHLEYVEASGEGKREGLVLHIKTSKAHSYTCLDLYVFATPYRVTWDYYFLARNHTLSIKELEEGELEYIKKNGISVFLMPAGMLGTLVALYDALPIFFNSEWGENANIAFLKKHMGAQFIKRSDPWVTNVTTDDIQSGDFLALSKIRGRWGGFETLEKWVSGSYSGHTAVCLRDDDGKLWVGESGHENEKGEEVIVVLPWDEWWVAQVKDPANAHVALLPLHADMRAKFNNTRAWDYALHMNGKPYGYHNMIFSWIDTPNANYPAPLDCNLVASAITVWTRLQPDYASNMWNEALNKRLGTKGLDLPGVMVETERQGIPFEELLAIPEKDNWKYSDGYSTSCVAFVLEIYKQAGLFGSVADSVQVTEFTVRDAYMLKFYEDDKSRLPAWCGTSNTSRTYCQILGEYDMELPGYNTIEPYANMNERCPSLPPSYDRPAQC</sequence>
<dbReference type="EnsemblPlants" id="Pp3c6_16030V3.3">
    <property type="protein sequence ID" value="Pp3c6_16030V3.3"/>
    <property type="gene ID" value="Pp3c6_16030"/>
</dbReference>
<keyword evidence="2" id="KW-1185">Reference proteome</keyword>
<dbReference type="Gramene" id="Pp3c6_16030V3.3">
    <property type="protein sequence ID" value="Pp3c6_16030V3.3"/>
    <property type="gene ID" value="Pp3c6_16030"/>
</dbReference>
<reference evidence="1 2" key="2">
    <citation type="journal article" date="2018" name="Plant J.">
        <title>The Physcomitrella patens chromosome-scale assembly reveals moss genome structure and evolution.</title>
        <authorList>
            <person name="Lang D."/>
            <person name="Ullrich K.K."/>
            <person name="Murat F."/>
            <person name="Fuchs J."/>
            <person name="Jenkins J."/>
            <person name="Haas F.B."/>
            <person name="Piednoel M."/>
            <person name="Gundlach H."/>
            <person name="Van Bel M."/>
            <person name="Meyberg R."/>
            <person name="Vives C."/>
            <person name="Morata J."/>
            <person name="Symeonidi A."/>
            <person name="Hiss M."/>
            <person name="Muchero W."/>
            <person name="Kamisugi Y."/>
            <person name="Saleh O."/>
            <person name="Blanc G."/>
            <person name="Decker E.L."/>
            <person name="van Gessel N."/>
            <person name="Grimwood J."/>
            <person name="Hayes R.D."/>
            <person name="Graham S.W."/>
            <person name="Gunter L.E."/>
            <person name="McDaniel S.F."/>
            <person name="Hoernstein S.N.W."/>
            <person name="Larsson A."/>
            <person name="Li F.W."/>
            <person name="Perroud P.F."/>
            <person name="Phillips J."/>
            <person name="Ranjan P."/>
            <person name="Rokshar D.S."/>
            <person name="Rothfels C.J."/>
            <person name="Schneider L."/>
            <person name="Shu S."/>
            <person name="Stevenson D.W."/>
            <person name="Thummler F."/>
            <person name="Tillich M."/>
            <person name="Villarreal Aguilar J.C."/>
            <person name="Widiez T."/>
            <person name="Wong G.K."/>
            <person name="Wymore A."/>
            <person name="Zhang Y."/>
            <person name="Zimmer A.D."/>
            <person name="Quatrano R.S."/>
            <person name="Mayer K.F.X."/>
            <person name="Goodstein D."/>
            <person name="Casacuberta J.M."/>
            <person name="Vandepoele K."/>
            <person name="Reski R."/>
            <person name="Cuming A.C."/>
            <person name="Tuskan G.A."/>
            <person name="Maumus F."/>
            <person name="Salse J."/>
            <person name="Schmutz J."/>
            <person name="Rensing S.A."/>
        </authorList>
    </citation>
    <scope>NUCLEOTIDE SEQUENCE [LARGE SCALE GENOMIC DNA]</scope>
    <source>
        <strain evidence="1 2">cv. Gransden 2004</strain>
    </source>
</reference>
<protein>
    <submittedName>
        <fullName evidence="1">Uncharacterized protein</fullName>
    </submittedName>
</protein>
<evidence type="ECO:0000313" key="1">
    <source>
        <dbReference type="EnsemblPlants" id="Pp3c6_16030V3.3"/>
    </source>
</evidence>
<dbReference type="Gene3D" id="3.90.1720.10">
    <property type="entry name" value="endopeptidase domain like (from Nostoc punctiforme)"/>
    <property type="match status" value="1"/>
</dbReference>
<reference evidence="1 2" key="1">
    <citation type="journal article" date="2008" name="Science">
        <title>The Physcomitrella genome reveals evolutionary insights into the conquest of land by plants.</title>
        <authorList>
            <person name="Rensing S."/>
            <person name="Lang D."/>
            <person name="Zimmer A."/>
            <person name="Terry A."/>
            <person name="Salamov A."/>
            <person name="Shapiro H."/>
            <person name="Nishiyama T."/>
            <person name="Perroud P.-F."/>
            <person name="Lindquist E."/>
            <person name="Kamisugi Y."/>
            <person name="Tanahashi T."/>
            <person name="Sakakibara K."/>
            <person name="Fujita T."/>
            <person name="Oishi K."/>
            <person name="Shin-I T."/>
            <person name="Kuroki Y."/>
            <person name="Toyoda A."/>
            <person name="Suzuki Y."/>
            <person name="Hashimoto A."/>
            <person name="Yamaguchi K."/>
            <person name="Sugano A."/>
            <person name="Kohara Y."/>
            <person name="Fujiyama A."/>
            <person name="Anterola A."/>
            <person name="Aoki S."/>
            <person name="Ashton N."/>
            <person name="Barbazuk W.B."/>
            <person name="Barker E."/>
            <person name="Bennetzen J."/>
            <person name="Bezanilla M."/>
            <person name="Blankenship R."/>
            <person name="Cho S.H."/>
            <person name="Dutcher S."/>
            <person name="Estelle M."/>
            <person name="Fawcett J.A."/>
            <person name="Gundlach H."/>
            <person name="Hanada K."/>
            <person name="Heyl A."/>
            <person name="Hicks K.A."/>
            <person name="Hugh J."/>
            <person name="Lohr M."/>
            <person name="Mayer K."/>
            <person name="Melkozernov A."/>
            <person name="Murata T."/>
            <person name="Nelson D."/>
            <person name="Pils B."/>
            <person name="Prigge M."/>
            <person name="Reiss B."/>
            <person name="Renner T."/>
            <person name="Rombauts S."/>
            <person name="Rushton P."/>
            <person name="Sanderfoot A."/>
            <person name="Schween G."/>
            <person name="Shiu S.-H."/>
            <person name="Stueber K."/>
            <person name="Theodoulou F.L."/>
            <person name="Tu H."/>
            <person name="Van de Peer Y."/>
            <person name="Verrier P.J."/>
            <person name="Waters E."/>
            <person name="Wood A."/>
            <person name="Yang L."/>
            <person name="Cove D."/>
            <person name="Cuming A."/>
            <person name="Hasebe M."/>
            <person name="Lucas S."/>
            <person name="Mishler D.B."/>
            <person name="Reski R."/>
            <person name="Grigoriev I."/>
            <person name="Quatrano R.S."/>
            <person name="Boore J.L."/>
        </authorList>
    </citation>
    <scope>NUCLEOTIDE SEQUENCE [LARGE SCALE GENOMIC DNA]</scope>
    <source>
        <strain evidence="1 2">cv. Gransden 2004</strain>
    </source>
</reference>
<organism evidence="1 2">
    <name type="scientific">Physcomitrium patens</name>
    <name type="common">Spreading-leaved earth moss</name>
    <name type="synonym">Physcomitrella patens</name>
    <dbReference type="NCBI Taxonomy" id="3218"/>
    <lineage>
        <taxon>Eukaryota</taxon>
        <taxon>Viridiplantae</taxon>
        <taxon>Streptophyta</taxon>
        <taxon>Embryophyta</taxon>
        <taxon>Bryophyta</taxon>
        <taxon>Bryophytina</taxon>
        <taxon>Bryopsida</taxon>
        <taxon>Funariidae</taxon>
        <taxon>Funariales</taxon>
        <taxon>Funariaceae</taxon>
        <taxon>Physcomitrium</taxon>
    </lineage>
</organism>
<dbReference type="AlphaFoldDB" id="A0A7I4DXW8"/>
<name>A0A7I4DXW8_PHYPA</name>
<gene>
    <name evidence="1" type="primary">LOC112283857</name>
</gene>
<dbReference type="PANTHER" id="PTHR31354">
    <property type="entry name" value="OS01G0793500 PROTEIN"/>
    <property type="match status" value="1"/>
</dbReference>
<evidence type="ECO:0000313" key="2">
    <source>
        <dbReference type="Proteomes" id="UP000006727"/>
    </source>
</evidence>
<dbReference type="PANTHER" id="PTHR31354:SF2">
    <property type="entry name" value="OS01G0793500 PROTEIN"/>
    <property type="match status" value="1"/>
</dbReference>